<dbReference type="RefSeq" id="WP_151970066.1">
    <property type="nucleotide sequence ID" value="NZ_AP019860.1"/>
</dbReference>
<name>A0A5S9F4N9_UABAM</name>
<evidence type="ECO:0000313" key="2">
    <source>
        <dbReference type="Proteomes" id="UP000326354"/>
    </source>
</evidence>
<keyword evidence="2" id="KW-1185">Reference proteome</keyword>
<accession>A0A5S9F4N9</accession>
<dbReference type="EMBL" id="AP019860">
    <property type="protein sequence ID" value="BBM85986.1"/>
    <property type="molecule type" value="Genomic_DNA"/>
</dbReference>
<organism evidence="1 2">
    <name type="scientific">Uabimicrobium amorphum</name>
    <dbReference type="NCBI Taxonomy" id="2596890"/>
    <lineage>
        <taxon>Bacteria</taxon>
        <taxon>Pseudomonadati</taxon>
        <taxon>Planctomycetota</taxon>
        <taxon>Candidatus Uabimicrobiia</taxon>
        <taxon>Candidatus Uabimicrobiales</taxon>
        <taxon>Candidatus Uabimicrobiaceae</taxon>
        <taxon>Candidatus Uabimicrobium</taxon>
    </lineage>
</organism>
<evidence type="ECO:0000313" key="1">
    <source>
        <dbReference type="EMBL" id="BBM85986.1"/>
    </source>
</evidence>
<reference evidence="1 2" key="1">
    <citation type="submission" date="2019-08" db="EMBL/GenBank/DDBJ databases">
        <title>Complete genome sequence of Candidatus Uab amorphum.</title>
        <authorList>
            <person name="Shiratori T."/>
            <person name="Suzuki S."/>
            <person name="Kakizawa Y."/>
            <person name="Ishida K."/>
        </authorList>
    </citation>
    <scope>NUCLEOTIDE SEQUENCE [LARGE SCALE GENOMIC DNA]</scope>
    <source>
        <strain evidence="1 2">SRT547</strain>
    </source>
</reference>
<sequence length="246" mass="28947">MRVQNVIRKSLTEIESNTIYHGCTFYIDHPVPILHNSQFYHCSFRGEKLVVDEIYNCTFIHCNMNELKIKASKRVSFDEGYINEITVEVDSAAFVKMYFNYQGNYILLEPHGFLGKETNVFSQALNLIPRESTQVMCNMEHLQYLAVRCFYRLQSFMESIREENGDIRFYKAQSFMMNLFAVADFSEKLYGSFEEAMCAPRYRKAQDFSSIQPTQGWSSDRMNNLRRFTYTSRSYCFRATTSPLQK</sequence>
<proteinExistence type="predicted"/>
<dbReference type="Proteomes" id="UP000326354">
    <property type="component" value="Chromosome"/>
</dbReference>
<dbReference type="KEGG" id="uam:UABAM_04372"/>
<protein>
    <submittedName>
        <fullName evidence="1">Uncharacterized protein</fullName>
    </submittedName>
</protein>
<gene>
    <name evidence="1" type="ORF">UABAM_04372</name>
</gene>
<dbReference type="AlphaFoldDB" id="A0A5S9F4N9"/>